<dbReference type="AlphaFoldDB" id="A0AAD9QYJ0"/>
<dbReference type="EMBL" id="JARQWQ010000009">
    <property type="protein sequence ID" value="KAK2569887.1"/>
    <property type="molecule type" value="Genomic_DNA"/>
</dbReference>
<feature type="compositionally biased region" description="Polar residues" evidence="1">
    <location>
        <begin position="1"/>
        <end position="11"/>
    </location>
</feature>
<gene>
    <name evidence="2" type="ORF">P5673_005743</name>
</gene>
<name>A0AAD9QYJ0_ACRCE</name>
<reference evidence="2" key="2">
    <citation type="journal article" date="2023" name="Science">
        <title>Genomic signatures of disease resistance in endangered staghorn corals.</title>
        <authorList>
            <person name="Vollmer S.V."/>
            <person name="Selwyn J.D."/>
            <person name="Despard B.A."/>
            <person name="Roesel C.L."/>
        </authorList>
    </citation>
    <scope>NUCLEOTIDE SEQUENCE</scope>
    <source>
        <strain evidence="2">K2</strain>
    </source>
</reference>
<protein>
    <submittedName>
        <fullName evidence="2">Uncharacterized protein</fullName>
    </submittedName>
</protein>
<dbReference type="Proteomes" id="UP001249851">
    <property type="component" value="Unassembled WGS sequence"/>
</dbReference>
<accession>A0AAD9QYJ0</accession>
<keyword evidence="3" id="KW-1185">Reference proteome</keyword>
<reference evidence="2" key="1">
    <citation type="journal article" date="2023" name="G3 (Bethesda)">
        <title>Whole genome assembly and annotation of the endangered Caribbean coral Acropora cervicornis.</title>
        <authorList>
            <person name="Selwyn J.D."/>
            <person name="Vollmer S.V."/>
        </authorList>
    </citation>
    <scope>NUCLEOTIDE SEQUENCE</scope>
    <source>
        <strain evidence="2">K2</strain>
    </source>
</reference>
<evidence type="ECO:0000313" key="3">
    <source>
        <dbReference type="Proteomes" id="UP001249851"/>
    </source>
</evidence>
<feature type="region of interest" description="Disordered" evidence="1">
    <location>
        <begin position="1"/>
        <end position="34"/>
    </location>
</feature>
<sequence>MKAMTNTNNKQANKETLRQRKSVCNHEQQKKTTLKKIRQAMERRWWKGVFFEWVCSLARIIMNAADVRELKTKRYPI</sequence>
<proteinExistence type="predicted"/>
<comment type="caution">
    <text evidence="2">The sequence shown here is derived from an EMBL/GenBank/DDBJ whole genome shotgun (WGS) entry which is preliminary data.</text>
</comment>
<organism evidence="2 3">
    <name type="scientific">Acropora cervicornis</name>
    <name type="common">Staghorn coral</name>
    <dbReference type="NCBI Taxonomy" id="6130"/>
    <lineage>
        <taxon>Eukaryota</taxon>
        <taxon>Metazoa</taxon>
        <taxon>Cnidaria</taxon>
        <taxon>Anthozoa</taxon>
        <taxon>Hexacorallia</taxon>
        <taxon>Scleractinia</taxon>
        <taxon>Astrocoeniina</taxon>
        <taxon>Acroporidae</taxon>
        <taxon>Acropora</taxon>
    </lineage>
</organism>
<evidence type="ECO:0000256" key="1">
    <source>
        <dbReference type="SAM" id="MobiDB-lite"/>
    </source>
</evidence>
<evidence type="ECO:0000313" key="2">
    <source>
        <dbReference type="EMBL" id="KAK2569887.1"/>
    </source>
</evidence>